<feature type="region of interest" description="Disordered" evidence="1">
    <location>
        <begin position="144"/>
        <end position="163"/>
    </location>
</feature>
<evidence type="ECO:0000313" key="3">
    <source>
        <dbReference type="Proteomes" id="UP000789706"/>
    </source>
</evidence>
<sequence>TSIHCETNDSITSITPITPKQIVSQRVDVPASHIHTEAKSLEDKEMDDFLDSTYKEKVSKEIIQSIKEKKLWDQNSSLEPSYDDQNLESSIISQPISNSSELSSDNNSLERSILSCDIKTVTNGNDQNLELACDIKTVDIGANQPPADNNTELYSSDSSDEVSGLDRNQITEQTLKRDFTKPIIITKSIEIDDKLSLEKIIEGSTQRLAYWFEKAIKSGIKEILYWYNYSFETENKVKNMTADGKIKEKTA</sequence>
<feature type="non-terminal residue" evidence="2">
    <location>
        <position position="251"/>
    </location>
</feature>
<feature type="non-terminal residue" evidence="2">
    <location>
        <position position="1"/>
    </location>
</feature>
<dbReference type="EMBL" id="CAJVPK010006913">
    <property type="protein sequence ID" value="CAG8653638.1"/>
    <property type="molecule type" value="Genomic_DNA"/>
</dbReference>
<feature type="compositionally biased region" description="Polar residues" evidence="1">
    <location>
        <begin position="146"/>
        <end position="157"/>
    </location>
</feature>
<dbReference type="AlphaFoldDB" id="A0A9N9DUR5"/>
<evidence type="ECO:0000256" key="1">
    <source>
        <dbReference type="SAM" id="MobiDB-lite"/>
    </source>
</evidence>
<keyword evidence="3" id="KW-1185">Reference proteome</keyword>
<accession>A0A9N9DUR5</accession>
<proteinExistence type="predicted"/>
<evidence type="ECO:0000313" key="2">
    <source>
        <dbReference type="EMBL" id="CAG8653638.1"/>
    </source>
</evidence>
<protein>
    <submittedName>
        <fullName evidence="2">8838_t:CDS:1</fullName>
    </submittedName>
</protein>
<organism evidence="2 3">
    <name type="scientific">Diversispora eburnea</name>
    <dbReference type="NCBI Taxonomy" id="1213867"/>
    <lineage>
        <taxon>Eukaryota</taxon>
        <taxon>Fungi</taxon>
        <taxon>Fungi incertae sedis</taxon>
        <taxon>Mucoromycota</taxon>
        <taxon>Glomeromycotina</taxon>
        <taxon>Glomeromycetes</taxon>
        <taxon>Diversisporales</taxon>
        <taxon>Diversisporaceae</taxon>
        <taxon>Diversispora</taxon>
    </lineage>
</organism>
<dbReference type="Proteomes" id="UP000789706">
    <property type="component" value="Unassembled WGS sequence"/>
</dbReference>
<gene>
    <name evidence="2" type="ORF">DEBURN_LOCUS11534</name>
</gene>
<reference evidence="2" key="1">
    <citation type="submission" date="2021-06" db="EMBL/GenBank/DDBJ databases">
        <authorList>
            <person name="Kallberg Y."/>
            <person name="Tangrot J."/>
            <person name="Rosling A."/>
        </authorList>
    </citation>
    <scope>NUCLEOTIDE SEQUENCE</scope>
    <source>
        <strain evidence="2">AZ414A</strain>
    </source>
</reference>
<name>A0A9N9DUR5_9GLOM</name>
<comment type="caution">
    <text evidence="2">The sequence shown here is derived from an EMBL/GenBank/DDBJ whole genome shotgun (WGS) entry which is preliminary data.</text>
</comment>
<dbReference type="OrthoDB" id="2445941at2759"/>